<dbReference type="PANTHER" id="PTHR37293">
    <property type="entry name" value="PHAGE REPLICATION PROTEIN-RELATED"/>
    <property type="match status" value="1"/>
</dbReference>
<organism evidence="4 5">
    <name type="scientific">Aerococcus urinaeequi</name>
    <dbReference type="NCBI Taxonomy" id="51665"/>
    <lineage>
        <taxon>Bacteria</taxon>
        <taxon>Bacillati</taxon>
        <taxon>Bacillota</taxon>
        <taxon>Bacilli</taxon>
        <taxon>Lactobacillales</taxon>
        <taxon>Aerococcaceae</taxon>
        <taxon>Aerococcus</taxon>
    </lineage>
</organism>
<evidence type="ECO:0000256" key="2">
    <source>
        <dbReference type="SAM" id="MobiDB-lite"/>
    </source>
</evidence>
<evidence type="ECO:0000259" key="3">
    <source>
        <dbReference type="Pfam" id="PF07261"/>
    </source>
</evidence>
<feature type="region of interest" description="Disordered" evidence="2">
    <location>
        <begin position="281"/>
        <end position="320"/>
    </location>
</feature>
<protein>
    <submittedName>
        <fullName evidence="4">DnaD domain protein</fullName>
    </submittedName>
</protein>
<dbReference type="NCBIfam" id="TIGR01446">
    <property type="entry name" value="DnaD_dom"/>
    <property type="match status" value="1"/>
</dbReference>
<dbReference type="PANTHER" id="PTHR37293:SF5">
    <property type="entry name" value="DNA REPLICATION PROTEIN"/>
    <property type="match status" value="1"/>
</dbReference>
<dbReference type="InterPro" id="IPR053162">
    <property type="entry name" value="DnaD"/>
</dbReference>
<dbReference type="Proteomes" id="UP000540056">
    <property type="component" value="Unassembled WGS sequence"/>
</dbReference>
<name>A0ABR5ZY57_9LACT</name>
<gene>
    <name evidence="4" type="ORF">H3232_05635</name>
</gene>
<comment type="similarity">
    <text evidence="1">Belongs to the DnaB/DnaD family.</text>
</comment>
<dbReference type="InterPro" id="IPR006343">
    <property type="entry name" value="DnaB/C_C"/>
</dbReference>
<reference evidence="4 5" key="1">
    <citation type="submission" date="2020-07" db="EMBL/GenBank/DDBJ databases">
        <title>Draft Genome Sequences of Lactobacillales Isolated from the International Space Station.</title>
        <authorList>
            <person name="Bharadwaj A.R."/>
            <person name="Singh N.K."/>
            <person name="Wood J.M."/>
            <person name="Debieu M."/>
            <person name="O'Hara N.B."/>
            <person name="Karouia F."/>
            <person name="Mason C.E."/>
            <person name="Venkateswaran K."/>
        </authorList>
    </citation>
    <scope>NUCLEOTIDE SEQUENCE [LARGE SCALE GENOMIC DNA]</scope>
    <source>
        <strain evidence="4 5">151250015-1-258-55</strain>
    </source>
</reference>
<dbReference type="Pfam" id="PF07261">
    <property type="entry name" value="DnaB_2"/>
    <property type="match status" value="1"/>
</dbReference>
<feature type="domain" description="DnaB/C C-terminal" evidence="3">
    <location>
        <begin position="203"/>
        <end position="271"/>
    </location>
</feature>
<evidence type="ECO:0000256" key="1">
    <source>
        <dbReference type="ARBA" id="ARBA00093462"/>
    </source>
</evidence>
<dbReference type="EMBL" id="JACGAN010000008">
    <property type="protein sequence ID" value="MBA5746670.1"/>
    <property type="molecule type" value="Genomic_DNA"/>
</dbReference>
<dbReference type="InterPro" id="IPR034829">
    <property type="entry name" value="DnaD-like_sf"/>
</dbReference>
<keyword evidence="5" id="KW-1185">Reference proteome</keyword>
<sequence>MAKRVVSTVFWEDEKVVDMFSPEDKYFMLYLLTNPRTTSIGIYALPVKIAAFDLGYSIDSVKVLLERFENKYKMIVYSKEQQEVAVLNTLRYSISKGGKPIEDMVLREIEKVKNISSLEMTHSRMIEWWSISGRDIDFKIKEIFEKEIFKRKEAKENNTNNKANTNTNTNTDTVDVSCNDSLTDTLENSVAPSEEQVGVIGAIDFYQQNFGVLNPYTSQQIVDAIDTFNDDIVIKAMQIALDNNARNYNYVRAILKKWYENNAKTIEDIDALELEHKNKQAKKSYGKSQKESVAPKWLSSDQRQKKYQGDVEASAQKEMTDDELAAIEELKKSVLGGE</sequence>
<evidence type="ECO:0000313" key="4">
    <source>
        <dbReference type="EMBL" id="MBA5746670.1"/>
    </source>
</evidence>
<dbReference type="RefSeq" id="WP_182023383.1">
    <property type="nucleotide sequence ID" value="NZ_JACGAM010000008.1"/>
</dbReference>
<proteinExistence type="inferred from homology"/>
<evidence type="ECO:0000313" key="5">
    <source>
        <dbReference type="Proteomes" id="UP000540056"/>
    </source>
</evidence>
<comment type="caution">
    <text evidence="4">The sequence shown here is derived from an EMBL/GenBank/DDBJ whole genome shotgun (WGS) entry which is preliminary data.</text>
</comment>
<dbReference type="Gene3D" id="1.10.10.630">
    <property type="entry name" value="DnaD domain-like"/>
    <property type="match status" value="1"/>
</dbReference>
<accession>A0ABR5ZY57</accession>
<dbReference type="SUPFAM" id="SSF158499">
    <property type="entry name" value="DnaD domain-like"/>
    <property type="match status" value="1"/>
</dbReference>